<evidence type="ECO:0000313" key="2">
    <source>
        <dbReference type="EMBL" id="KAG6753715.1"/>
    </source>
</evidence>
<keyword evidence="3" id="KW-1185">Reference proteome</keyword>
<evidence type="ECO:0000256" key="1">
    <source>
        <dbReference type="SAM" id="MobiDB-lite"/>
    </source>
</evidence>
<sequence>MSNRGGFGALSAGSVPTPSPLRVDEGVFSRRPPTREPSVAVAASSVFAQLPPLVELLAALSWTVALAVTMVALEAMLMDDEFRGKLKLLEDCTATPNPDCGCSRGLNHLFCSYCYGNGSNHLIFVTRIK</sequence>
<organism evidence="2 3">
    <name type="scientific">Populus tomentosa</name>
    <name type="common">Chinese white poplar</name>
    <dbReference type="NCBI Taxonomy" id="118781"/>
    <lineage>
        <taxon>Eukaryota</taxon>
        <taxon>Viridiplantae</taxon>
        <taxon>Streptophyta</taxon>
        <taxon>Embryophyta</taxon>
        <taxon>Tracheophyta</taxon>
        <taxon>Spermatophyta</taxon>
        <taxon>Magnoliopsida</taxon>
        <taxon>eudicotyledons</taxon>
        <taxon>Gunneridae</taxon>
        <taxon>Pentapetalae</taxon>
        <taxon>rosids</taxon>
        <taxon>fabids</taxon>
        <taxon>Malpighiales</taxon>
        <taxon>Salicaceae</taxon>
        <taxon>Saliceae</taxon>
        <taxon>Populus</taxon>
    </lineage>
</organism>
<gene>
    <name evidence="2" type="ORF">POTOM_041712</name>
</gene>
<dbReference type="Proteomes" id="UP000886885">
    <property type="component" value="Chromosome 12A"/>
</dbReference>
<name>A0A8X7YZ15_POPTO</name>
<comment type="caution">
    <text evidence="2">The sequence shown here is derived from an EMBL/GenBank/DDBJ whole genome shotgun (WGS) entry which is preliminary data.</text>
</comment>
<dbReference type="AlphaFoldDB" id="A0A8X7YZ15"/>
<proteinExistence type="predicted"/>
<reference evidence="2" key="1">
    <citation type="journal article" date="2020" name="bioRxiv">
        <title>Hybrid origin of Populus tomentosa Carr. identified through genome sequencing and phylogenomic analysis.</title>
        <authorList>
            <person name="An X."/>
            <person name="Gao K."/>
            <person name="Chen Z."/>
            <person name="Li J."/>
            <person name="Yang X."/>
            <person name="Yang X."/>
            <person name="Zhou J."/>
            <person name="Guo T."/>
            <person name="Zhao T."/>
            <person name="Huang S."/>
            <person name="Miao D."/>
            <person name="Khan W.U."/>
            <person name="Rao P."/>
            <person name="Ye M."/>
            <person name="Lei B."/>
            <person name="Liao W."/>
            <person name="Wang J."/>
            <person name="Ji L."/>
            <person name="Li Y."/>
            <person name="Guo B."/>
            <person name="Mustafa N.S."/>
            <person name="Li S."/>
            <person name="Yun Q."/>
            <person name="Keller S.R."/>
            <person name="Mao J."/>
            <person name="Zhang R."/>
            <person name="Strauss S.H."/>
        </authorList>
    </citation>
    <scope>NUCLEOTIDE SEQUENCE</scope>
    <source>
        <strain evidence="2">GM15</strain>
        <tissue evidence="2">Leaf</tissue>
    </source>
</reference>
<protein>
    <submittedName>
        <fullName evidence="2">Uncharacterized protein</fullName>
    </submittedName>
</protein>
<evidence type="ECO:0000313" key="3">
    <source>
        <dbReference type="Proteomes" id="UP000886885"/>
    </source>
</evidence>
<accession>A0A8X7YZ15</accession>
<dbReference type="EMBL" id="JAAWWB010000023">
    <property type="protein sequence ID" value="KAG6753715.1"/>
    <property type="molecule type" value="Genomic_DNA"/>
</dbReference>
<feature type="region of interest" description="Disordered" evidence="1">
    <location>
        <begin position="1"/>
        <end position="29"/>
    </location>
</feature>